<name>A0A7S4QX10_9STRA</name>
<organism evidence="1">
    <name type="scientific">Ditylum brightwellii</name>
    <dbReference type="NCBI Taxonomy" id="49249"/>
    <lineage>
        <taxon>Eukaryota</taxon>
        <taxon>Sar</taxon>
        <taxon>Stramenopiles</taxon>
        <taxon>Ochrophyta</taxon>
        <taxon>Bacillariophyta</taxon>
        <taxon>Mediophyceae</taxon>
        <taxon>Lithodesmiophycidae</taxon>
        <taxon>Lithodesmiales</taxon>
        <taxon>Lithodesmiaceae</taxon>
        <taxon>Ditylum</taxon>
    </lineage>
</organism>
<dbReference type="AlphaFoldDB" id="A0A7S4QX10"/>
<gene>
    <name evidence="1" type="ORF">DBRI00130_LOCUS9001</name>
</gene>
<proteinExistence type="predicted"/>
<dbReference type="EMBL" id="HBNS01011132">
    <property type="protein sequence ID" value="CAE4595967.1"/>
    <property type="molecule type" value="Transcribed_RNA"/>
</dbReference>
<protein>
    <submittedName>
        <fullName evidence="1">Uncharacterized protein</fullName>
    </submittedName>
</protein>
<sequence>MPVVSKAACTDVSVTEQWTASLTAGALSLNIDITDITYNDCGGQDLAQHYSVLLGGGSLASYVVGEGGCEQSTTEFLTEKYGITRSTLTIAETYGHPTQAAVSIIFNSEVAESALDIAKYTIADSGGAALGVTGVSYGSSKNIVVLETDPQTFGVAYTISVTGSIVKLVAPMIGLAENTSADFVVTTYGYEKNVPASAEYLLYADLDLPLSPNYNYPNIPDYSYGTVPFDEFDRVAYFMELESETFGHQWVWVDLDPLSDKINKHGLPVDVLNFHHEGAKGPANIVSNQPNIAPEGSVTEDINVEMWYKDYGTSNTLAIPGASSSKFDFGDVRSSGGNYGSFQIHSITSKSTLFAFNRWGATRSGVTDIGIGNSPEGHPDWTFEQNAEQYSLKKLSILARASQSVQAGVSNLASALPDAEGYHLLYSIDNIANRPNYRSNVPYDYDHSIFTETGSFERVAYYLELTSSTGTEWIWVSMPTFTPDAKMLGVPIMSSKAVFQETINDMNVYSNREGLEGTGLEGGIEFWPNSYTQADASGMPGAVDNLYDMGDTMTTGHYGSMQLHAHTLGHGVQLLSFNRWARSSTDRCDIGIGSNTKTGSHPDWTTMQNCEQYTVKKLQIFIK</sequence>
<evidence type="ECO:0000313" key="1">
    <source>
        <dbReference type="EMBL" id="CAE4595967.1"/>
    </source>
</evidence>
<reference evidence="1" key="1">
    <citation type="submission" date="2021-01" db="EMBL/GenBank/DDBJ databases">
        <authorList>
            <person name="Corre E."/>
            <person name="Pelletier E."/>
            <person name="Niang G."/>
            <person name="Scheremetjew M."/>
            <person name="Finn R."/>
            <person name="Kale V."/>
            <person name="Holt S."/>
            <person name="Cochrane G."/>
            <person name="Meng A."/>
            <person name="Brown T."/>
            <person name="Cohen L."/>
        </authorList>
    </citation>
    <scope>NUCLEOTIDE SEQUENCE</scope>
    <source>
        <strain evidence="1">GSO104</strain>
    </source>
</reference>
<accession>A0A7S4QX10</accession>